<dbReference type="InterPro" id="IPR042070">
    <property type="entry name" value="PucR_C-HTH_sf"/>
</dbReference>
<dbReference type="OrthoDB" id="2973014at2"/>
<sequence length="528" mass="56877">MSAVTVSQVLAMEPLRGAGPTVLAGAAGLGAAVRWVHTTELVDIASLLRGGDLVLSTGIALPDDAAGLSSFARSLHASEATGLVIELGRRWSRVPDALVVACEELDLPLVALDREVRFAAVAQAVGERIVDEQVDELRSAQRVHDVFTQLGMAEAGPAQILEATARLAGATVVQEDDRHGVVDYRPGPDGASAFLADWTVRSRTAVLDDRTGWDAARGWLVTRIGRPERGWGRLVLHCPEAPSQRATAIVERAAAALALHRLHDRHRDGPVRRAHSELLLGLLADPTSPELLERCQVAGLPVAKRQFVGLAVRPATAPDGTRPDTDEVLAAVVHSVHEARVPALVAAVDRDVRVLLSLAVGSDAERATDDLARRVQRRQRAVVGAGRVATRVGELDRTLHESRHVLDSVPAGAAGEHVLRLADVHLRGLLAMLADDDRVRMFVRRELTALREHDEREGDGLVDVVRALVLHPRSRSDAAASLHLSRATFYDRLAKVQRVLHADLDDPDVRVSLHVALLAEEIASTRAH</sequence>
<proteinExistence type="inferred from homology"/>
<evidence type="ECO:0000256" key="1">
    <source>
        <dbReference type="ARBA" id="ARBA00006754"/>
    </source>
</evidence>
<dbReference type="PANTHER" id="PTHR33744:SF1">
    <property type="entry name" value="DNA-BINDING TRANSCRIPTIONAL ACTIVATOR ADER"/>
    <property type="match status" value="1"/>
</dbReference>
<dbReference type="EMBL" id="FNIR01000003">
    <property type="protein sequence ID" value="SDO08145.1"/>
    <property type="molecule type" value="Genomic_DNA"/>
</dbReference>
<evidence type="ECO:0000313" key="6">
    <source>
        <dbReference type="Proteomes" id="UP000199088"/>
    </source>
</evidence>
<dbReference type="InterPro" id="IPR051448">
    <property type="entry name" value="CdaR-like_regulators"/>
</dbReference>
<name>A0A1H0GML5_9ACTN</name>
<gene>
    <name evidence="5" type="ORF">SAMN05660199_01289</name>
</gene>
<evidence type="ECO:0000313" key="5">
    <source>
        <dbReference type="EMBL" id="SDO08145.1"/>
    </source>
</evidence>
<dbReference type="Pfam" id="PF17853">
    <property type="entry name" value="GGDEF_2"/>
    <property type="match status" value="1"/>
</dbReference>
<dbReference type="Gene3D" id="1.10.10.2840">
    <property type="entry name" value="PucR C-terminal helix-turn-helix domain"/>
    <property type="match status" value="1"/>
</dbReference>
<dbReference type="Pfam" id="PF07905">
    <property type="entry name" value="PucR"/>
    <property type="match status" value="1"/>
</dbReference>
<reference evidence="6" key="1">
    <citation type="submission" date="2016-10" db="EMBL/GenBank/DDBJ databases">
        <authorList>
            <person name="Varghese N."/>
            <person name="Submissions S."/>
        </authorList>
    </citation>
    <scope>NUCLEOTIDE SEQUENCE [LARGE SCALE GENOMIC DNA]</scope>
    <source>
        <strain evidence="6">DSM 45843</strain>
    </source>
</reference>
<evidence type="ECO:0000259" key="2">
    <source>
        <dbReference type="Pfam" id="PF07905"/>
    </source>
</evidence>
<accession>A0A1H0GML5</accession>
<organism evidence="5 6">
    <name type="scientific">Klenkia soli</name>
    <dbReference type="NCBI Taxonomy" id="1052260"/>
    <lineage>
        <taxon>Bacteria</taxon>
        <taxon>Bacillati</taxon>
        <taxon>Actinomycetota</taxon>
        <taxon>Actinomycetes</taxon>
        <taxon>Geodermatophilales</taxon>
        <taxon>Geodermatophilaceae</taxon>
        <taxon>Klenkia</taxon>
    </lineage>
</organism>
<dbReference type="Pfam" id="PF13556">
    <property type="entry name" value="HTH_30"/>
    <property type="match status" value="1"/>
</dbReference>
<evidence type="ECO:0000259" key="3">
    <source>
        <dbReference type="Pfam" id="PF13556"/>
    </source>
</evidence>
<feature type="domain" description="CdaR GGDEF-like" evidence="4">
    <location>
        <begin position="288"/>
        <end position="407"/>
    </location>
</feature>
<dbReference type="AlphaFoldDB" id="A0A1H0GML5"/>
<comment type="similarity">
    <text evidence="1">Belongs to the CdaR family.</text>
</comment>
<dbReference type="Proteomes" id="UP000199088">
    <property type="component" value="Unassembled WGS sequence"/>
</dbReference>
<dbReference type="InterPro" id="IPR025736">
    <property type="entry name" value="PucR_C-HTH_dom"/>
</dbReference>
<feature type="domain" description="Purine catabolism PurC-like" evidence="2">
    <location>
        <begin position="8"/>
        <end position="129"/>
    </location>
</feature>
<keyword evidence="6" id="KW-1185">Reference proteome</keyword>
<dbReference type="InterPro" id="IPR041522">
    <property type="entry name" value="CdaR_GGDEF"/>
</dbReference>
<dbReference type="STRING" id="1052260.SAMN05660199_01289"/>
<dbReference type="PANTHER" id="PTHR33744">
    <property type="entry name" value="CARBOHYDRATE DIACID REGULATOR"/>
    <property type="match status" value="1"/>
</dbReference>
<feature type="domain" description="PucR C-terminal helix-turn-helix" evidence="3">
    <location>
        <begin position="461"/>
        <end position="519"/>
    </location>
</feature>
<evidence type="ECO:0000259" key="4">
    <source>
        <dbReference type="Pfam" id="PF17853"/>
    </source>
</evidence>
<protein>
    <submittedName>
        <fullName evidence="5">Purine catabolism regulatory protein</fullName>
    </submittedName>
</protein>
<dbReference type="RefSeq" id="WP_091241988.1">
    <property type="nucleotide sequence ID" value="NZ_FNIR01000003.1"/>
</dbReference>
<dbReference type="InterPro" id="IPR012914">
    <property type="entry name" value="PucR_dom"/>
</dbReference>